<feature type="region of interest" description="Disordered" evidence="2">
    <location>
        <begin position="428"/>
        <end position="661"/>
    </location>
</feature>
<evidence type="ECO:0000313" key="4">
    <source>
        <dbReference type="Proteomes" id="UP000279259"/>
    </source>
</evidence>
<dbReference type="PANTHER" id="PTHR38120">
    <property type="entry name" value="EXPRESSED PROTEIN"/>
    <property type="match status" value="1"/>
</dbReference>
<gene>
    <name evidence="3" type="ORF">EHS25_003189</name>
</gene>
<dbReference type="AlphaFoldDB" id="A0A427Y848"/>
<dbReference type="Proteomes" id="UP000279259">
    <property type="component" value="Unassembled WGS sequence"/>
</dbReference>
<protein>
    <submittedName>
        <fullName evidence="3">Uncharacterized protein</fullName>
    </submittedName>
</protein>
<keyword evidence="1" id="KW-0175">Coiled coil</keyword>
<feature type="compositionally biased region" description="Acidic residues" evidence="2">
    <location>
        <begin position="293"/>
        <end position="307"/>
    </location>
</feature>
<feature type="compositionally biased region" description="Basic residues" evidence="2">
    <location>
        <begin position="704"/>
        <end position="714"/>
    </location>
</feature>
<evidence type="ECO:0000256" key="2">
    <source>
        <dbReference type="SAM" id="MobiDB-lite"/>
    </source>
</evidence>
<evidence type="ECO:0000313" key="3">
    <source>
        <dbReference type="EMBL" id="RSH87280.1"/>
    </source>
</evidence>
<feature type="coiled-coil region" evidence="1">
    <location>
        <begin position="219"/>
        <end position="246"/>
    </location>
</feature>
<feature type="coiled-coil region" evidence="1">
    <location>
        <begin position="78"/>
        <end position="168"/>
    </location>
</feature>
<accession>A0A427Y848</accession>
<keyword evidence="4" id="KW-1185">Reference proteome</keyword>
<comment type="caution">
    <text evidence="3">The sequence shown here is derived from an EMBL/GenBank/DDBJ whole genome shotgun (WGS) entry which is preliminary data.</text>
</comment>
<reference evidence="3 4" key="1">
    <citation type="submission" date="2018-11" db="EMBL/GenBank/DDBJ databases">
        <title>Genome sequence of Saitozyma podzolica DSM 27192.</title>
        <authorList>
            <person name="Aliyu H."/>
            <person name="Gorte O."/>
            <person name="Ochsenreither K."/>
        </authorList>
    </citation>
    <scope>NUCLEOTIDE SEQUENCE [LARGE SCALE GENOMIC DNA]</scope>
    <source>
        <strain evidence="3 4">DSM 27192</strain>
    </source>
</reference>
<name>A0A427Y848_9TREE</name>
<dbReference type="EMBL" id="RSCD01000017">
    <property type="protein sequence ID" value="RSH87280.1"/>
    <property type="molecule type" value="Genomic_DNA"/>
</dbReference>
<feature type="compositionally biased region" description="Basic and acidic residues" evidence="2">
    <location>
        <begin position="477"/>
        <end position="488"/>
    </location>
</feature>
<feature type="region of interest" description="Disordered" evidence="2">
    <location>
        <begin position="257"/>
        <end position="363"/>
    </location>
</feature>
<organism evidence="3 4">
    <name type="scientific">Saitozyma podzolica</name>
    <dbReference type="NCBI Taxonomy" id="1890683"/>
    <lineage>
        <taxon>Eukaryota</taxon>
        <taxon>Fungi</taxon>
        <taxon>Dikarya</taxon>
        <taxon>Basidiomycota</taxon>
        <taxon>Agaricomycotina</taxon>
        <taxon>Tremellomycetes</taxon>
        <taxon>Tremellales</taxon>
        <taxon>Trimorphomycetaceae</taxon>
        <taxon>Saitozyma</taxon>
    </lineage>
</organism>
<feature type="compositionally biased region" description="Polar residues" evidence="2">
    <location>
        <begin position="593"/>
        <end position="605"/>
    </location>
</feature>
<dbReference type="PANTHER" id="PTHR38120:SF1">
    <property type="entry name" value="M PROTEIN, SEROTYPE 2.1"/>
    <property type="match status" value="1"/>
</dbReference>
<feature type="region of interest" description="Disordered" evidence="2">
    <location>
        <begin position="685"/>
        <end position="767"/>
    </location>
</feature>
<dbReference type="OrthoDB" id="2121319at2759"/>
<feature type="compositionally biased region" description="Polar residues" evidence="2">
    <location>
        <begin position="535"/>
        <end position="559"/>
    </location>
</feature>
<dbReference type="STRING" id="1890683.A0A427Y848"/>
<proteinExistence type="predicted"/>
<feature type="compositionally biased region" description="Basic and acidic residues" evidence="2">
    <location>
        <begin position="612"/>
        <end position="636"/>
    </location>
</feature>
<feature type="compositionally biased region" description="Low complexity" evidence="2">
    <location>
        <begin position="1"/>
        <end position="11"/>
    </location>
</feature>
<feature type="region of interest" description="Disordered" evidence="2">
    <location>
        <begin position="1"/>
        <end position="45"/>
    </location>
</feature>
<evidence type="ECO:0000256" key="1">
    <source>
        <dbReference type="SAM" id="Coils"/>
    </source>
</evidence>
<sequence length="767" mass="83686">MALSSSSPALSHARPTPPSKSRREFNPSPARRAGSDDDEDSPPVQASLALLRDRIGDELRRAGRASLEMALEEEWRARDQILEYSDRLETEQKRLEAEKQELIGALTGLQARVEEAFNEQGRLEADLEGRDELLDHLRARMTDTERALRDQQRRYAEQEKAFEAEREAFRAQETQLQQRIKTLGSKRTAERASKADDLVPLQEEVASLKAAHDSLVAKMNTVSLEVTDLRQRNTELEEENEGWEFLMRERTMSGQVMEGGGLFGLESPPQSPPPDDGNSGRGKGAARKSMLEALDEELESEMDDLQSELDAQSPIVDGEDDVSAKDLDQPAEVLNGTSQPARRGRRKGRQGENLGSLPVTGSGLDLAAELGRAEVDLEGGEMRVLGKGDEGEALRAEVKQLREANKALTLYCSKEGFEHILSVDYKTRRGTRSVSGSSARQRPSLASVGLDSTDSGAVKARPMSMMAGVPSLGGPSEKVKPNETVEAKEETDEKVDKQTRRRFSLDLRSFGFGGGSAKSSQTPSTEPPKGLKPLTLSTKTSVIPSKNSPTQAFSPTTGGSVARKLEPQEEDEEDRRERHRMEASLKLMGIDRTTPTSEDPESTWSPRKLTKPRPDSQSGERARDSRSSSSTPERRGNTPLARLSSVLGSYGSPFSPSAELVDSAQPIDDAFAAGALRAFDQREAEQARALAKGRAQTEFTSPRPIRRPSTHRKGSSGNSTPGSAERKKVAVKSESVSTLWSIGTGSSRPPSGEVRSEEVNAADTTGC</sequence>
<feature type="compositionally biased region" description="Polar residues" evidence="2">
    <location>
        <begin position="734"/>
        <end position="749"/>
    </location>
</feature>